<evidence type="ECO:0008006" key="6">
    <source>
        <dbReference type="Google" id="ProtNLM"/>
    </source>
</evidence>
<dbReference type="AlphaFoldDB" id="A0A382SE46"/>
<evidence type="ECO:0000256" key="4">
    <source>
        <dbReference type="ARBA" id="ARBA00023027"/>
    </source>
</evidence>
<dbReference type="InterPro" id="IPR002504">
    <property type="entry name" value="NADK"/>
</dbReference>
<evidence type="ECO:0000256" key="1">
    <source>
        <dbReference type="ARBA" id="ARBA00022679"/>
    </source>
</evidence>
<dbReference type="SUPFAM" id="SSF111331">
    <property type="entry name" value="NAD kinase/diacylglycerol kinase-like"/>
    <property type="match status" value="1"/>
</dbReference>
<dbReference type="InterPro" id="IPR016064">
    <property type="entry name" value="NAD/diacylglycerol_kinase_sf"/>
</dbReference>
<dbReference type="GO" id="GO:0019674">
    <property type="term" value="P:NAD+ metabolic process"/>
    <property type="evidence" value="ECO:0007669"/>
    <property type="project" value="InterPro"/>
</dbReference>
<dbReference type="GO" id="GO:0003951">
    <property type="term" value="F:NAD+ kinase activity"/>
    <property type="evidence" value="ECO:0007669"/>
    <property type="project" value="InterPro"/>
</dbReference>
<organism evidence="5">
    <name type="scientific">marine metagenome</name>
    <dbReference type="NCBI Taxonomy" id="408172"/>
    <lineage>
        <taxon>unclassified sequences</taxon>
        <taxon>metagenomes</taxon>
        <taxon>ecological metagenomes</taxon>
    </lineage>
</organism>
<protein>
    <recommendedName>
        <fullName evidence="6">NAD(+) kinase</fullName>
    </recommendedName>
</protein>
<evidence type="ECO:0000256" key="2">
    <source>
        <dbReference type="ARBA" id="ARBA00022777"/>
    </source>
</evidence>
<keyword evidence="3" id="KW-0521">NADP</keyword>
<dbReference type="Gene3D" id="3.40.50.10330">
    <property type="entry name" value="Probable inorganic polyphosphate/atp-NAD kinase, domain 1"/>
    <property type="match status" value="1"/>
</dbReference>
<dbReference type="PANTHER" id="PTHR20275:SF0">
    <property type="entry name" value="NAD KINASE"/>
    <property type="match status" value="1"/>
</dbReference>
<accession>A0A382SE46</accession>
<keyword evidence="1" id="KW-0808">Transferase</keyword>
<keyword evidence="2" id="KW-0418">Kinase</keyword>
<dbReference type="Pfam" id="PF01513">
    <property type="entry name" value="NAD_kinase"/>
    <property type="match status" value="1"/>
</dbReference>
<dbReference type="GO" id="GO:0006741">
    <property type="term" value="P:NADP+ biosynthetic process"/>
    <property type="evidence" value="ECO:0007669"/>
    <property type="project" value="InterPro"/>
</dbReference>
<evidence type="ECO:0000256" key="3">
    <source>
        <dbReference type="ARBA" id="ARBA00022857"/>
    </source>
</evidence>
<proteinExistence type="predicted"/>
<gene>
    <name evidence="5" type="ORF">METZ01_LOCUS361084</name>
</gene>
<evidence type="ECO:0000313" key="5">
    <source>
        <dbReference type="EMBL" id="SVD08230.1"/>
    </source>
</evidence>
<dbReference type="Pfam" id="PF20143">
    <property type="entry name" value="NAD_kinase_C"/>
    <property type="match status" value="1"/>
</dbReference>
<dbReference type="InterPro" id="IPR017438">
    <property type="entry name" value="ATP-NAD_kinase_N"/>
</dbReference>
<name>A0A382SE46_9ZZZZ</name>
<dbReference type="InterPro" id="IPR017437">
    <property type="entry name" value="ATP-NAD_kinase_PpnK-typ_C"/>
</dbReference>
<dbReference type="PANTHER" id="PTHR20275">
    <property type="entry name" value="NAD KINASE"/>
    <property type="match status" value="1"/>
</dbReference>
<reference evidence="5" key="1">
    <citation type="submission" date="2018-05" db="EMBL/GenBank/DDBJ databases">
        <authorList>
            <person name="Lanie J.A."/>
            <person name="Ng W.-L."/>
            <person name="Kazmierczak K.M."/>
            <person name="Andrzejewski T.M."/>
            <person name="Davidsen T.M."/>
            <person name="Wayne K.J."/>
            <person name="Tettelin H."/>
            <person name="Glass J.I."/>
            <person name="Rusch D."/>
            <person name="Podicherti R."/>
            <person name="Tsui H.-C.T."/>
            <person name="Winkler M.E."/>
        </authorList>
    </citation>
    <scope>NUCLEOTIDE SEQUENCE</scope>
</reference>
<feature type="non-terminal residue" evidence="5">
    <location>
        <position position="191"/>
    </location>
</feature>
<keyword evidence="4" id="KW-0520">NAD</keyword>
<sequence length="191" mass="19930">MIGNPNQVVKSGIVRKTARLIADSGREVFLDQSVIGNSRIKGVIFPDALELAQASDLLIVIGGDGTVLRVARETAGSNTPLLGVNAGRLGFLTSASIDDISESLETLWANRYIIDPLPLIEASGLSKGKSYKALALNDILISRGASPRLIELAVTVDDEPLTIYRCDGLIIATPAGSTAYSLSAGGAVVTP</sequence>
<dbReference type="EMBL" id="UINC01128463">
    <property type="protein sequence ID" value="SVD08230.1"/>
    <property type="molecule type" value="Genomic_DNA"/>
</dbReference>
<dbReference type="Gene3D" id="2.60.200.30">
    <property type="entry name" value="Probable inorganic polyphosphate/atp-NAD kinase, domain 2"/>
    <property type="match status" value="1"/>
</dbReference>